<name>A0AAW2IX54_9LAMI</name>
<dbReference type="Pfam" id="PF00083">
    <property type="entry name" value="Sugar_tr"/>
    <property type="match status" value="1"/>
</dbReference>
<dbReference type="PANTHER" id="PTHR24064">
    <property type="entry name" value="SOLUTE CARRIER FAMILY 22 MEMBER"/>
    <property type="match status" value="1"/>
</dbReference>
<feature type="transmembrane region" description="Helical" evidence="7">
    <location>
        <begin position="346"/>
        <end position="370"/>
    </location>
</feature>
<comment type="subcellular location">
    <subcellularLocation>
        <location evidence="1">Membrane</location>
        <topology evidence="1">Multi-pass membrane protein</topology>
    </subcellularLocation>
</comment>
<gene>
    <name evidence="8" type="ORF">Scaly_2784500</name>
</gene>
<evidence type="ECO:0000256" key="1">
    <source>
        <dbReference type="ARBA" id="ARBA00004141"/>
    </source>
</evidence>
<comment type="similarity">
    <text evidence="5">Belongs to the major facilitator superfamily. Phosphate:H(+) symporter (TC 2.A.1.9) family.</text>
</comment>
<evidence type="ECO:0000313" key="8">
    <source>
        <dbReference type="EMBL" id="KAL0286722.1"/>
    </source>
</evidence>
<dbReference type="InterPro" id="IPR005828">
    <property type="entry name" value="MFS_sugar_transport-like"/>
</dbReference>
<dbReference type="GO" id="GO:0016020">
    <property type="term" value="C:membrane"/>
    <property type="evidence" value="ECO:0007669"/>
    <property type="project" value="UniProtKB-SubCell"/>
</dbReference>
<dbReference type="GO" id="GO:0022857">
    <property type="term" value="F:transmembrane transporter activity"/>
    <property type="evidence" value="ECO:0007669"/>
    <property type="project" value="InterPro"/>
</dbReference>
<dbReference type="InterPro" id="IPR036259">
    <property type="entry name" value="MFS_trans_sf"/>
</dbReference>
<keyword evidence="4 7" id="KW-0472">Membrane</keyword>
<protein>
    <submittedName>
        <fullName evidence="8">Inorganic phosphate transporter 1-9</fullName>
    </submittedName>
</protein>
<feature type="transmembrane region" description="Helical" evidence="7">
    <location>
        <begin position="417"/>
        <end position="441"/>
    </location>
</feature>
<reference evidence="8" key="1">
    <citation type="submission" date="2020-06" db="EMBL/GenBank/DDBJ databases">
        <authorList>
            <person name="Li T."/>
            <person name="Hu X."/>
            <person name="Zhang T."/>
            <person name="Song X."/>
            <person name="Zhang H."/>
            <person name="Dai N."/>
            <person name="Sheng W."/>
            <person name="Hou X."/>
            <person name="Wei L."/>
        </authorList>
    </citation>
    <scope>NUCLEOTIDE SEQUENCE</scope>
    <source>
        <strain evidence="8">KEN8</strain>
        <tissue evidence="8">Leaf</tissue>
    </source>
</reference>
<feature type="transmembrane region" description="Helical" evidence="7">
    <location>
        <begin position="289"/>
        <end position="309"/>
    </location>
</feature>
<organism evidence="8">
    <name type="scientific">Sesamum calycinum</name>
    <dbReference type="NCBI Taxonomy" id="2727403"/>
    <lineage>
        <taxon>Eukaryota</taxon>
        <taxon>Viridiplantae</taxon>
        <taxon>Streptophyta</taxon>
        <taxon>Embryophyta</taxon>
        <taxon>Tracheophyta</taxon>
        <taxon>Spermatophyta</taxon>
        <taxon>Magnoliopsida</taxon>
        <taxon>eudicotyledons</taxon>
        <taxon>Gunneridae</taxon>
        <taxon>Pentapetalae</taxon>
        <taxon>asterids</taxon>
        <taxon>lamiids</taxon>
        <taxon>Lamiales</taxon>
        <taxon>Pedaliaceae</taxon>
        <taxon>Sesamum</taxon>
    </lineage>
</organism>
<evidence type="ECO:0000256" key="2">
    <source>
        <dbReference type="ARBA" id="ARBA00022692"/>
    </source>
</evidence>
<comment type="caution">
    <text evidence="8">The sequence shown here is derived from an EMBL/GenBank/DDBJ whole genome shotgun (WGS) entry which is preliminary data.</text>
</comment>
<feature type="transmembrane region" description="Helical" evidence="7">
    <location>
        <begin position="382"/>
        <end position="405"/>
    </location>
</feature>
<dbReference type="Gene3D" id="1.20.1250.20">
    <property type="entry name" value="MFS general substrate transporter like domains"/>
    <property type="match status" value="2"/>
</dbReference>
<keyword evidence="2 7" id="KW-0812">Transmembrane</keyword>
<comment type="catalytic activity">
    <reaction evidence="6">
        <text>phosphate(in) + H(+)(in) = phosphate(out) + H(+)(out)</text>
        <dbReference type="Rhea" id="RHEA:29939"/>
        <dbReference type="ChEBI" id="CHEBI:15378"/>
        <dbReference type="ChEBI" id="CHEBI:43474"/>
    </reaction>
    <physiologicalReaction direction="right-to-left" evidence="6">
        <dbReference type="Rhea" id="RHEA:29941"/>
    </physiologicalReaction>
</comment>
<dbReference type="AlphaFoldDB" id="A0AAW2IX54"/>
<evidence type="ECO:0000256" key="5">
    <source>
        <dbReference type="ARBA" id="ARBA00044504"/>
    </source>
</evidence>
<reference evidence="8" key="2">
    <citation type="journal article" date="2024" name="Plant">
        <title>Genomic evolution and insights into agronomic trait innovations of Sesamum species.</title>
        <authorList>
            <person name="Miao H."/>
            <person name="Wang L."/>
            <person name="Qu L."/>
            <person name="Liu H."/>
            <person name="Sun Y."/>
            <person name="Le M."/>
            <person name="Wang Q."/>
            <person name="Wei S."/>
            <person name="Zheng Y."/>
            <person name="Lin W."/>
            <person name="Duan Y."/>
            <person name="Cao H."/>
            <person name="Xiong S."/>
            <person name="Wang X."/>
            <person name="Wei L."/>
            <person name="Li C."/>
            <person name="Ma Q."/>
            <person name="Ju M."/>
            <person name="Zhao R."/>
            <person name="Li G."/>
            <person name="Mu C."/>
            <person name="Tian Q."/>
            <person name="Mei H."/>
            <person name="Zhang T."/>
            <person name="Gao T."/>
            <person name="Zhang H."/>
        </authorList>
    </citation>
    <scope>NUCLEOTIDE SEQUENCE</scope>
    <source>
        <strain evidence="8">KEN8</strain>
    </source>
</reference>
<dbReference type="EMBL" id="JACGWM010001860">
    <property type="protein sequence ID" value="KAL0286722.1"/>
    <property type="molecule type" value="Genomic_DNA"/>
</dbReference>
<evidence type="ECO:0000256" key="6">
    <source>
        <dbReference type="ARBA" id="ARBA00049011"/>
    </source>
</evidence>
<dbReference type="SUPFAM" id="SSF103473">
    <property type="entry name" value="MFS general substrate transporter"/>
    <property type="match status" value="1"/>
</dbReference>
<sequence length="500" mass="55517">MAPKVLSALDSAKTQYYHFKAIVVAGMGLFTDAYDLFCIPPIMKLLGRIYYNHRLATKSLPQSPLPCWAPPSSAPSSASSCSATSVTALAAAASTDLRPAFPGVLQVYAWGGDRRRLPALRHHHVGVRQPMEARSVYSGGVLDAGVRDSCELHRDDGGVHRVLIKLRTHPRVMRRRRYTALVERNVEQATKDMQKVLLVSLSQIHKLQEEEQQEGFQNNISPPSNNYSLLSKEFLRRHGRDLFACAATWFLVDIVFYSSNLFQSQIYHGYLPDQGNVNAFQEAFHVAKLQAIIAICSTIPGYYVTVCLIDRIGRVKIQMMGFLFMGLGLLAIGIPYNVYWHDNTNIGFMILYSLTFFFSNFGPNTTTFIVPAELFPARFRSTCHGLSGSAGKIGAIIGSIGYLWASLSEREDGYGKGIGMTASLVVLGGVCVVGTVITHLFTLETFVFVEKSYIDPTALNCRLSEWYLRLKKLEFGAVRIDFSVEDVMLIFSISLSSSMS</sequence>
<evidence type="ECO:0000256" key="4">
    <source>
        <dbReference type="ARBA" id="ARBA00023136"/>
    </source>
</evidence>
<proteinExistence type="inferred from homology"/>
<keyword evidence="3 7" id="KW-1133">Transmembrane helix</keyword>
<evidence type="ECO:0000256" key="3">
    <source>
        <dbReference type="ARBA" id="ARBA00022989"/>
    </source>
</evidence>
<evidence type="ECO:0000256" key="7">
    <source>
        <dbReference type="SAM" id="Phobius"/>
    </source>
</evidence>
<accession>A0AAW2IX54</accession>
<feature type="transmembrane region" description="Helical" evidence="7">
    <location>
        <begin position="321"/>
        <end position="340"/>
    </location>
</feature>